<comment type="caution">
    <text evidence="1">The sequence shown here is derived from an EMBL/GenBank/DDBJ whole genome shotgun (WGS) entry which is preliminary data.</text>
</comment>
<reference evidence="1" key="1">
    <citation type="submission" date="2020-04" db="EMBL/GenBank/DDBJ databases">
        <title>Draft genome resource of the tomato pathogen Pseudocercospora fuligena.</title>
        <authorList>
            <person name="Zaccaron A."/>
        </authorList>
    </citation>
    <scope>NUCLEOTIDE SEQUENCE</scope>
    <source>
        <strain evidence="1">PF001</strain>
    </source>
</reference>
<name>A0A8H6RBW3_9PEZI</name>
<dbReference type="AlphaFoldDB" id="A0A8H6RBW3"/>
<evidence type="ECO:0000313" key="1">
    <source>
        <dbReference type="EMBL" id="KAF7188754.1"/>
    </source>
</evidence>
<dbReference type="EMBL" id="JABCIY010000205">
    <property type="protein sequence ID" value="KAF7188754.1"/>
    <property type="molecule type" value="Genomic_DNA"/>
</dbReference>
<organism evidence="1 2">
    <name type="scientific">Pseudocercospora fuligena</name>
    <dbReference type="NCBI Taxonomy" id="685502"/>
    <lineage>
        <taxon>Eukaryota</taxon>
        <taxon>Fungi</taxon>
        <taxon>Dikarya</taxon>
        <taxon>Ascomycota</taxon>
        <taxon>Pezizomycotina</taxon>
        <taxon>Dothideomycetes</taxon>
        <taxon>Dothideomycetidae</taxon>
        <taxon>Mycosphaerellales</taxon>
        <taxon>Mycosphaerellaceae</taxon>
        <taxon>Pseudocercospora</taxon>
    </lineage>
</organism>
<feature type="non-terminal residue" evidence="1">
    <location>
        <position position="1"/>
    </location>
</feature>
<evidence type="ECO:0000313" key="2">
    <source>
        <dbReference type="Proteomes" id="UP000660729"/>
    </source>
</evidence>
<dbReference type="OrthoDB" id="10389727at2759"/>
<sequence length="285" mass="32244">MTYYVPVEVLEQIISYLEPIQLTKSYRGPAWRGDVLLRKTLTAVAMASRTCRRLAEPYLYGAIDIDGFLDSYGSLKLLMHTFMRRRDLALHVRRIRVGDFVPDPASSTAKSGVISVNLNGSEALTPIALWTEKPDIILDAKSYNDLLRDKGHFPAIKFLDGSYTLGARHGSRVPYAPGYPYLTYNFYLGELVVQVVSDSTYAALDQITVEACLHHRAQYSGLDELPDPHYSITMQELPANITPAHWQEEFAGWRRVRDLSHQNGWTACFDEAGVFTIRRDVRNPS</sequence>
<dbReference type="Proteomes" id="UP000660729">
    <property type="component" value="Unassembled WGS sequence"/>
</dbReference>
<proteinExistence type="predicted"/>
<keyword evidence="2" id="KW-1185">Reference proteome</keyword>
<accession>A0A8H6RBW3</accession>
<protein>
    <submittedName>
        <fullName evidence="1">Uncharacterized protein</fullName>
    </submittedName>
</protein>
<gene>
    <name evidence="1" type="ORF">HII31_10006</name>
</gene>